<dbReference type="Proteomes" id="UP001626550">
    <property type="component" value="Unassembled WGS sequence"/>
</dbReference>
<feature type="region of interest" description="Disordered" evidence="4">
    <location>
        <begin position="206"/>
        <end position="262"/>
    </location>
</feature>
<dbReference type="Pfam" id="PF12796">
    <property type="entry name" value="Ank_2"/>
    <property type="match status" value="2"/>
</dbReference>
<evidence type="ECO:0000313" key="5">
    <source>
        <dbReference type="EMBL" id="KAL3309172.1"/>
    </source>
</evidence>
<feature type="repeat" description="ANK" evidence="3">
    <location>
        <begin position="39"/>
        <end position="71"/>
    </location>
</feature>
<proteinExistence type="predicted"/>
<dbReference type="PANTHER" id="PTHR24189:SF71">
    <property type="entry name" value="ANKYRIN REPEAT DOMAIN 39"/>
    <property type="match status" value="1"/>
</dbReference>
<evidence type="ECO:0000256" key="3">
    <source>
        <dbReference type="PROSITE-ProRule" id="PRU00023"/>
    </source>
</evidence>
<organism evidence="5 6">
    <name type="scientific">Cichlidogyrus casuarinus</name>
    <dbReference type="NCBI Taxonomy" id="1844966"/>
    <lineage>
        <taxon>Eukaryota</taxon>
        <taxon>Metazoa</taxon>
        <taxon>Spiralia</taxon>
        <taxon>Lophotrochozoa</taxon>
        <taxon>Platyhelminthes</taxon>
        <taxon>Monogenea</taxon>
        <taxon>Monopisthocotylea</taxon>
        <taxon>Dactylogyridea</taxon>
        <taxon>Ancyrocephalidae</taxon>
        <taxon>Cichlidogyrus</taxon>
    </lineage>
</organism>
<dbReference type="InterPro" id="IPR002110">
    <property type="entry name" value="Ankyrin_rpt"/>
</dbReference>
<dbReference type="PROSITE" id="PS50297">
    <property type="entry name" value="ANK_REP_REGION"/>
    <property type="match status" value="4"/>
</dbReference>
<feature type="compositionally biased region" description="Basic and acidic residues" evidence="4">
    <location>
        <begin position="241"/>
        <end position="252"/>
    </location>
</feature>
<evidence type="ECO:0000256" key="2">
    <source>
        <dbReference type="ARBA" id="ARBA00023043"/>
    </source>
</evidence>
<protein>
    <recommendedName>
        <fullName evidence="7">Receptor-interacting serine-threonine kinase 4</fullName>
    </recommendedName>
</protein>
<feature type="repeat" description="ANK" evidence="3">
    <location>
        <begin position="105"/>
        <end position="138"/>
    </location>
</feature>
<dbReference type="PANTHER" id="PTHR24189">
    <property type="entry name" value="MYOTROPHIN"/>
    <property type="match status" value="1"/>
</dbReference>
<comment type="caution">
    <text evidence="5">The sequence shown here is derived from an EMBL/GenBank/DDBJ whole genome shotgun (WGS) entry which is preliminary data.</text>
</comment>
<evidence type="ECO:0008006" key="7">
    <source>
        <dbReference type="Google" id="ProtNLM"/>
    </source>
</evidence>
<gene>
    <name evidence="5" type="ORF">Ciccas_012282</name>
</gene>
<reference evidence="5 6" key="1">
    <citation type="submission" date="2024-11" db="EMBL/GenBank/DDBJ databases">
        <title>Adaptive evolution of stress response genes in parasites aligns with host niche diversity.</title>
        <authorList>
            <person name="Hahn C."/>
            <person name="Resl P."/>
        </authorList>
    </citation>
    <scope>NUCLEOTIDE SEQUENCE [LARGE SCALE GENOMIC DNA]</scope>
    <source>
        <strain evidence="5">EGGRZ-B1_66</strain>
        <tissue evidence="5">Body</tissue>
    </source>
</reference>
<dbReference type="Gene3D" id="1.25.40.20">
    <property type="entry name" value="Ankyrin repeat-containing domain"/>
    <property type="match status" value="2"/>
</dbReference>
<feature type="repeat" description="ANK" evidence="3">
    <location>
        <begin position="72"/>
        <end position="104"/>
    </location>
</feature>
<keyword evidence="1" id="KW-0677">Repeat</keyword>
<name>A0ABD2PQL6_9PLAT</name>
<evidence type="ECO:0000313" key="6">
    <source>
        <dbReference type="Proteomes" id="UP001626550"/>
    </source>
</evidence>
<keyword evidence="2 3" id="KW-0040">ANK repeat</keyword>
<feature type="repeat" description="ANK" evidence="3">
    <location>
        <begin position="175"/>
        <end position="207"/>
    </location>
</feature>
<dbReference type="InterPro" id="IPR050745">
    <property type="entry name" value="Multifunctional_regulatory"/>
</dbReference>
<evidence type="ECO:0000256" key="1">
    <source>
        <dbReference type="ARBA" id="ARBA00022737"/>
    </source>
</evidence>
<sequence>TQETPLHYCARAGNENVLLEIVNHLHHRILLSINKQDMNGWSPLLWAADQGHLKIVKILLKNHARVDIFDDQGMTALHLCADKGHGKVADLLLRNKAFVNARTKQGMTPLHLSARSGFHELLVSLIDHHGAKVDALTMNRRSVVHLAAQNGKLKVCEALLTNTSWNVDVSASDMQGLTPLHLAARHDHSNIVKLFLSTKPDLVTRSSIKKARSPGLGPSSQNRSDREQSTGTGRLCQKGDQPGEKPSRREADSSSPNHAQDCSPGLIITVYYQALVLPKAR</sequence>
<dbReference type="AlphaFoldDB" id="A0ABD2PQL6"/>
<dbReference type="PROSITE" id="PS50088">
    <property type="entry name" value="ANK_REPEAT"/>
    <property type="match status" value="4"/>
</dbReference>
<accession>A0ABD2PQL6</accession>
<dbReference type="InterPro" id="IPR036770">
    <property type="entry name" value="Ankyrin_rpt-contain_sf"/>
</dbReference>
<evidence type="ECO:0000256" key="4">
    <source>
        <dbReference type="SAM" id="MobiDB-lite"/>
    </source>
</evidence>
<keyword evidence="6" id="KW-1185">Reference proteome</keyword>
<feature type="non-terminal residue" evidence="5">
    <location>
        <position position="1"/>
    </location>
</feature>
<dbReference type="SMART" id="SM00248">
    <property type="entry name" value="ANK"/>
    <property type="match status" value="6"/>
</dbReference>
<dbReference type="Pfam" id="PF00023">
    <property type="entry name" value="Ank"/>
    <property type="match status" value="1"/>
</dbReference>
<dbReference type="SUPFAM" id="SSF48403">
    <property type="entry name" value="Ankyrin repeat"/>
    <property type="match status" value="1"/>
</dbReference>
<dbReference type="EMBL" id="JBJKFK010004219">
    <property type="protein sequence ID" value="KAL3309172.1"/>
    <property type="molecule type" value="Genomic_DNA"/>
</dbReference>